<dbReference type="PANTHER" id="PTHR47128:SF2">
    <property type="entry name" value="PROTEIN HIGH CHLOROPHYLL FLUORESCENCE PHENOTYPE 244, CHLOROPLASTIC"/>
    <property type="match status" value="1"/>
</dbReference>
<comment type="subcellular location">
    <subcellularLocation>
        <location evidence="1">Plastid</location>
    </subcellularLocation>
</comment>
<dbReference type="InterPro" id="IPR036291">
    <property type="entry name" value="NAD(P)-bd_dom_sf"/>
</dbReference>
<dbReference type="GeneID" id="33366676"/>
<name>A0A1Z1XAX3_9RHOD</name>
<keyword evidence="4" id="KW-0604">Photosystem II</keyword>
<dbReference type="GO" id="GO:0009536">
    <property type="term" value="C:plastid"/>
    <property type="evidence" value="ECO:0007669"/>
    <property type="project" value="UniProtKB-SubCell"/>
</dbReference>
<keyword evidence="6" id="KW-0150">Chloroplast</keyword>
<keyword evidence="3 6" id="KW-0934">Plastid</keyword>
<evidence type="ECO:0000256" key="1">
    <source>
        <dbReference type="ARBA" id="ARBA00004474"/>
    </source>
</evidence>
<keyword evidence="2" id="KW-0602">Photosynthesis</keyword>
<protein>
    <recommendedName>
        <fullName evidence="5">NmrA-like domain-containing protein</fullName>
    </recommendedName>
</protein>
<sequence>MTILIIGATGTLGRQLVRESLNKGYQVRCLVRNIRKAVFLKEWGAELIYGDLSIPETIPPTLYNITAIIDASAARPSDSYSMDIIDYTGKTVLIEAAKKAKIKKFIFCSLVDCDNKLNNKIHLIQLKNKIENILKESTLNYTIFRIEGFFQGLINQYALPILENQSIWITKESKAISYINSQDAAKFIIRSLDLYTTEKKIFNLIGRKAWSSKEIISLCEKLSGKKAKISYISILSLKILRQLTQLLAWTRNISDRLALIEVLSISSNSNIIKSIETNYKIFHFSISEISSLEEYLQEYFTSILKKIKELNYEKKENISVF</sequence>
<dbReference type="GO" id="GO:0009523">
    <property type="term" value="C:photosystem II"/>
    <property type="evidence" value="ECO:0007669"/>
    <property type="project" value="UniProtKB-KW"/>
</dbReference>
<dbReference type="InterPro" id="IPR044256">
    <property type="entry name" value="HCF244-like"/>
</dbReference>
<dbReference type="GO" id="GO:0015979">
    <property type="term" value="P:photosynthesis"/>
    <property type="evidence" value="ECO:0007669"/>
    <property type="project" value="UniProtKB-KW"/>
</dbReference>
<organism evidence="6">
    <name type="scientific">Compsopogon caeruleus</name>
    <dbReference type="NCBI Taxonomy" id="31354"/>
    <lineage>
        <taxon>Eukaryota</taxon>
        <taxon>Rhodophyta</taxon>
        <taxon>Compsopogonophyceae</taxon>
        <taxon>Compsopogonales</taxon>
        <taxon>Compsopogonaceae</taxon>
        <taxon>Compsopogon</taxon>
    </lineage>
</organism>
<dbReference type="Gene3D" id="3.40.50.720">
    <property type="entry name" value="NAD(P)-binding Rossmann-like Domain"/>
    <property type="match status" value="1"/>
</dbReference>
<evidence type="ECO:0000313" key="6">
    <source>
        <dbReference type="EMBL" id="ARX96004.1"/>
    </source>
</evidence>
<dbReference type="InterPro" id="IPR008030">
    <property type="entry name" value="NmrA-like"/>
</dbReference>
<dbReference type="PANTHER" id="PTHR47128">
    <property type="match status" value="1"/>
</dbReference>
<dbReference type="EMBL" id="KY083067">
    <property type="protein sequence ID" value="ARX96004.1"/>
    <property type="molecule type" value="Genomic_DNA"/>
</dbReference>
<proteinExistence type="predicted"/>
<dbReference type="AlphaFoldDB" id="A0A1Z1XAX3"/>
<feature type="domain" description="NmrA-like" evidence="5">
    <location>
        <begin position="2"/>
        <end position="272"/>
    </location>
</feature>
<dbReference type="SUPFAM" id="SSF51735">
    <property type="entry name" value="NAD(P)-binding Rossmann-fold domains"/>
    <property type="match status" value="1"/>
</dbReference>
<geneLocation type="chloroplast" evidence="6"/>
<reference evidence="6" key="1">
    <citation type="submission" date="2016-11" db="EMBL/GenBank/DDBJ databases">
        <title>Chloroplast genome of compsopogon caeruleus.</title>
        <authorList>
            <person name="Nan F."/>
        </authorList>
    </citation>
    <scope>NUCLEOTIDE SEQUENCE</scope>
</reference>
<dbReference type="CDD" id="cd05243">
    <property type="entry name" value="SDR_a5"/>
    <property type="match status" value="1"/>
</dbReference>
<dbReference type="RefSeq" id="YP_009402646.1">
    <property type="nucleotide sequence ID" value="NC_035350.1"/>
</dbReference>
<evidence type="ECO:0000256" key="4">
    <source>
        <dbReference type="ARBA" id="ARBA00023276"/>
    </source>
</evidence>
<gene>
    <name evidence="6" type="primary">ycf39</name>
</gene>
<accession>A0A1Z1XAX3</accession>
<evidence type="ECO:0000259" key="5">
    <source>
        <dbReference type="Pfam" id="PF05368"/>
    </source>
</evidence>
<dbReference type="Pfam" id="PF05368">
    <property type="entry name" value="NmrA"/>
    <property type="match status" value="1"/>
</dbReference>
<evidence type="ECO:0000256" key="2">
    <source>
        <dbReference type="ARBA" id="ARBA00022531"/>
    </source>
</evidence>
<evidence type="ECO:0000256" key="3">
    <source>
        <dbReference type="ARBA" id="ARBA00022640"/>
    </source>
</evidence>